<feature type="transmembrane region" description="Helical" evidence="1">
    <location>
        <begin position="127"/>
        <end position="147"/>
    </location>
</feature>
<evidence type="ECO:0000313" key="3">
    <source>
        <dbReference type="Proteomes" id="UP001157006"/>
    </source>
</evidence>
<sequence>MNDHTLCCSASLFVHLLWRPRCILHNTLTPSRLSINILPLVLVASPSSSQSQFNFREQHPHHLIENRFKRKHIHIQKQNYKAYRKKMQDQFLCDMMINSERKLSLPIRDAPMALRSCLYQNQKSTGISIFSSPFAFCAFLHGCVVVLR</sequence>
<dbReference type="EMBL" id="OX451741">
    <property type="protein sequence ID" value="CAI8618396.1"/>
    <property type="molecule type" value="Genomic_DNA"/>
</dbReference>
<reference evidence="2 3" key="1">
    <citation type="submission" date="2023-01" db="EMBL/GenBank/DDBJ databases">
        <authorList>
            <person name="Kreplak J."/>
        </authorList>
    </citation>
    <scope>NUCLEOTIDE SEQUENCE [LARGE SCALE GENOMIC DNA]</scope>
</reference>
<evidence type="ECO:0000313" key="2">
    <source>
        <dbReference type="EMBL" id="CAI8618396.1"/>
    </source>
</evidence>
<keyword evidence="3" id="KW-1185">Reference proteome</keyword>
<name>A0AAV1B7M7_VICFA</name>
<dbReference type="Proteomes" id="UP001157006">
    <property type="component" value="Chromosome 6"/>
</dbReference>
<dbReference type="AlphaFoldDB" id="A0AAV1B7M7"/>
<organism evidence="2 3">
    <name type="scientific">Vicia faba</name>
    <name type="common">Broad bean</name>
    <name type="synonym">Faba vulgaris</name>
    <dbReference type="NCBI Taxonomy" id="3906"/>
    <lineage>
        <taxon>Eukaryota</taxon>
        <taxon>Viridiplantae</taxon>
        <taxon>Streptophyta</taxon>
        <taxon>Embryophyta</taxon>
        <taxon>Tracheophyta</taxon>
        <taxon>Spermatophyta</taxon>
        <taxon>Magnoliopsida</taxon>
        <taxon>eudicotyledons</taxon>
        <taxon>Gunneridae</taxon>
        <taxon>Pentapetalae</taxon>
        <taxon>rosids</taxon>
        <taxon>fabids</taxon>
        <taxon>Fabales</taxon>
        <taxon>Fabaceae</taxon>
        <taxon>Papilionoideae</taxon>
        <taxon>50 kb inversion clade</taxon>
        <taxon>NPAAA clade</taxon>
        <taxon>Hologalegina</taxon>
        <taxon>IRL clade</taxon>
        <taxon>Fabeae</taxon>
        <taxon>Vicia</taxon>
    </lineage>
</organism>
<proteinExistence type="predicted"/>
<accession>A0AAV1B7M7</accession>
<evidence type="ECO:0000256" key="1">
    <source>
        <dbReference type="SAM" id="Phobius"/>
    </source>
</evidence>
<keyword evidence="1" id="KW-1133">Transmembrane helix</keyword>
<keyword evidence="1" id="KW-0812">Transmembrane</keyword>
<protein>
    <submittedName>
        <fullName evidence="2">Uncharacterized protein</fullName>
    </submittedName>
</protein>
<keyword evidence="1" id="KW-0472">Membrane</keyword>
<gene>
    <name evidence="2" type="ORF">VFH_VI120760</name>
</gene>